<dbReference type="EMBL" id="MEUG01000001">
    <property type="protein sequence ID" value="OGC27735.1"/>
    <property type="molecule type" value="Genomic_DNA"/>
</dbReference>
<dbReference type="EC" id="5.3.1.9" evidence="7"/>
<gene>
    <name evidence="7" type="primary">pgi</name>
    <name evidence="9" type="ORF">A3K49_01810</name>
</gene>
<feature type="active site" evidence="7">
    <location>
        <position position="384"/>
    </location>
</feature>
<accession>A0A1F4T4K6</accession>
<name>A0A1F4T4K6_UNCSA</name>
<dbReference type="InterPro" id="IPR035482">
    <property type="entry name" value="SIS_PGI_2"/>
</dbReference>
<evidence type="ECO:0000256" key="3">
    <source>
        <dbReference type="ARBA" id="ARBA00022432"/>
    </source>
</evidence>
<dbReference type="PROSITE" id="PS00174">
    <property type="entry name" value="P_GLUCOSE_ISOMERASE_2"/>
    <property type="match status" value="1"/>
</dbReference>
<keyword evidence="4 7" id="KW-0324">Glycolysis</keyword>
<reference evidence="9 10" key="1">
    <citation type="journal article" date="2016" name="Nat. Commun.">
        <title>Thousands of microbial genomes shed light on interconnected biogeochemical processes in an aquifer system.</title>
        <authorList>
            <person name="Anantharaman K."/>
            <person name="Brown C.T."/>
            <person name="Hug L.A."/>
            <person name="Sharon I."/>
            <person name="Castelle C.J."/>
            <person name="Probst A.J."/>
            <person name="Thomas B.C."/>
            <person name="Singh A."/>
            <person name="Wilkins M.J."/>
            <person name="Karaoz U."/>
            <person name="Brodie E.L."/>
            <person name="Williams K.H."/>
            <person name="Hubbard S.S."/>
            <person name="Banfield J.F."/>
        </authorList>
    </citation>
    <scope>NUCLEOTIDE SEQUENCE [LARGE SCALE GENOMIC DNA]</scope>
</reference>
<dbReference type="PANTHER" id="PTHR11469">
    <property type="entry name" value="GLUCOSE-6-PHOSPHATE ISOMERASE"/>
    <property type="match status" value="1"/>
</dbReference>
<evidence type="ECO:0000256" key="4">
    <source>
        <dbReference type="ARBA" id="ARBA00023152"/>
    </source>
</evidence>
<dbReference type="InterPro" id="IPR035476">
    <property type="entry name" value="SIS_PGI_1"/>
</dbReference>
<dbReference type="GO" id="GO:0006094">
    <property type="term" value="P:gluconeogenesis"/>
    <property type="evidence" value="ECO:0007669"/>
    <property type="project" value="UniProtKB-UniRule"/>
</dbReference>
<keyword evidence="7" id="KW-0963">Cytoplasm</keyword>
<organism evidence="9 10">
    <name type="scientific">candidate division WOR-1 bacterium RIFOXYC12_FULL_54_18</name>
    <dbReference type="NCBI Taxonomy" id="1802584"/>
    <lineage>
        <taxon>Bacteria</taxon>
        <taxon>Bacillati</taxon>
        <taxon>Saganbacteria</taxon>
    </lineage>
</organism>
<dbReference type="GO" id="GO:0005829">
    <property type="term" value="C:cytosol"/>
    <property type="evidence" value="ECO:0007669"/>
    <property type="project" value="TreeGrafter"/>
</dbReference>
<evidence type="ECO:0000256" key="7">
    <source>
        <dbReference type="HAMAP-Rule" id="MF_00473"/>
    </source>
</evidence>
<dbReference type="Proteomes" id="UP000178602">
    <property type="component" value="Unassembled WGS sequence"/>
</dbReference>
<dbReference type="InterPro" id="IPR018189">
    <property type="entry name" value="Phosphoglucose_isomerase_CS"/>
</dbReference>
<dbReference type="GO" id="GO:0051156">
    <property type="term" value="P:glucose 6-phosphate metabolic process"/>
    <property type="evidence" value="ECO:0007669"/>
    <property type="project" value="TreeGrafter"/>
</dbReference>
<evidence type="ECO:0000256" key="1">
    <source>
        <dbReference type="ARBA" id="ARBA00004926"/>
    </source>
</evidence>
<comment type="catalytic activity">
    <reaction evidence="6 7 8">
        <text>alpha-D-glucose 6-phosphate = beta-D-fructose 6-phosphate</text>
        <dbReference type="Rhea" id="RHEA:11816"/>
        <dbReference type="ChEBI" id="CHEBI:57634"/>
        <dbReference type="ChEBI" id="CHEBI:58225"/>
        <dbReference type="EC" id="5.3.1.9"/>
    </reaction>
</comment>
<evidence type="ECO:0000256" key="8">
    <source>
        <dbReference type="RuleBase" id="RU000612"/>
    </source>
</evidence>
<dbReference type="InterPro" id="IPR023096">
    <property type="entry name" value="G6P_Isomerase_C"/>
</dbReference>
<dbReference type="AlphaFoldDB" id="A0A1F4T4K6"/>
<dbReference type="GO" id="GO:0048029">
    <property type="term" value="F:monosaccharide binding"/>
    <property type="evidence" value="ECO:0007669"/>
    <property type="project" value="TreeGrafter"/>
</dbReference>
<dbReference type="GO" id="GO:0097367">
    <property type="term" value="F:carbohydrate derivative binding"/>
    <property type="evidence" value="ECO:0007669"/>
    <property type="project" value="InterPro"/>
</dbReference>
<evidence type="ECO:0000256" key="5">
    <source>
        <dbReference type="ARBA" id="ARBA00023235"/>
    </source>
</evidence>
<dbReference type="InterPro" id="IPR001672">
    <property type="entry name" value="G6P_Isomerase"/>
</dbReference>
<evidence type="ECO:0000313" key="10">
    <source>
        <dbReference type="Proteomes" id="UP000178602"/>
    </source>
</evidence>
<protein>
    <recommendedName>
        <fullName evidence="7">Glucose-6-phosphate isomerase</fullName>
        <shortName evidence="7">GPI</shortName>
        <ecNumber evidence="7">5.3.1.9</ecNumber>
    </recommendedName>
    <alternativeName>
        <fullName evidence="7">Phosphoglucose isomerase</fullName>
        <shortName evidence="7">PGI</shortName>
    </alternativeName>
    <alternativeName>
        <fullName evidence="7">Phosphohexose isomerase</fullName>
        <shortName evidence="7">PHI</shortName>
    </alternativeName>
</protein>
<dbReference type="CDD" id="cd05016">
    <property type="entry name" value="SIS_PGI_2"/>
    <property type="match status" value="1"/>
</dbReference>
<dbReference type="InterPro" id="IPR046348">
    <property type="entry name" value="SIS_dom_sf"/>
</dbReference>
<dbReference type="NCBIfam" id="NF001211">
    <property type="entry name" value="PRK00179.1"/>
    <property type="match status" value="1"/>
</dbReference>
<dbReference type="PANTHER" id="PTHR11469:SF1">
    <property type="entry name" value="GLUCOSE-6-PHOSPHATE ISOMERASE"/>
    <property type="match status" value="1"/>
</dbReference>
<keyword evidence="5 7" id="KW-0413">Isomerase</keyword>
<dbReference type="SUPFAM" id="SSF53697">
    <property type="entry name" value="SIS domain"/>
    <property type="match status" value="1"/>
</dbReference>
<proteinExistence type="inferred from homology"/>
<comment type="pathway">
    <text evidence="1 7 8">Carbohydrate degradation; glycolysis; D-glyceraldehyde 3-phosphate and glycerone phosphate from D-glucose: step 2/4.</text>
</comment>
<dbReference type="PROSITE" id="PS51463">
    <property type="entry name" value="P_GLUCOSE_ISOMERASE_3"/>
    <property type="match status" value="1"/>
</dbReference>
<dbReference type="PRINTS" id="PR00662">
    <property type="entry name" value="G6PISOMERASE"/>
</dbReference>
<dbReference type="Gene3D" id="1.10.1390.10">
    <property type="match status" value="1"/>
</dbReference>
<evidence type="ECO:0000256" key="6">
    <source>
        <dbReference type="ARBA" id="ARBA00029321"/>
    </source>
</evidence>
<comment type="pathway">
    <text evidence="7">Carbohydrate biosynthesis; gluconeogenesis.</text>
</comment>
<evidence type="ECO:0000313" key="9">
    <source>
        <dbReference type="EMBL" id="OGC27735.1"/>
    </source>
</evidence>
<feature type="active site" description="Proton donor" evidence="7">
    <location>
        <position position="353"/>
    </location>
</feature>
<dbReference type="CDD" id="cd05015">
    <property type="entry name" value="SIS_PGI_1"/>
    <property type="match status" value="1"/>
</dbReference>
<dbReference type="UniPathway" id="UPA00138"/>
<dbReference type="GO" id="GO:0004347">
    <property type="term" value="F:glucose-6-phosphate isomerase activity"/>
    <property type="evidence" value="ECO:0007669"/>
    <property type="project" value="UniProtKB-UniRule"/>
</dbReference>
<dbReference type="UniPathway" id="UPA00109">
    <property type="reaction ID" value="UER00181"/>
</dbReference>
<comment type="caution">
    <text evidence="9">The sequence shown here is derived from an EMBL/GenBank/DDBJ whole genome shotgun (WGS) entry which is preliminary data.</text>
</comment>
<comment type="subcellular location">
    <subcellularLocation>
        <location evidence="7">Cytoplasm</location>
    </subcellularLocation>
</comment>
<dbReference type="Gene3D" id="3.40.50.10490">
    <property type="entry name" value="Glucose-6-phosphate isomerase like protein, domain 1"/>
    <property type="match status" value="2"/>
</dbReference>
<evidence type="ECO:0000256" key="2">
    <source>
        <dbReference type="ARBA" id="ARBA00006604"/>
    </source>
</evidence>
<dbReference type="HAMAP" id="MF_00473">
    <property type="entry name" value="G6P_isomerase"/>
    <property type="match status" value="1"/>
</dbReference>
<comment type="function">
    <text evidence="7">Catalyzes the reversible isomerization of glucose-6-phosphate to fructose-6-phosphate.</text>
</comment>
<feature type="active site" evidence="7">
    <location>
        <position position="500"/>
    </location>
</feature>
<dbReference type="Pfam" id="PF00342">
    <property type="entry name" value="PGI"/>
    <property type="match status" value="1"/>
</dbReference>
<sequence length="540" mass="60410">MFNKTKAYKKLAKHYKEIGQKHLRDLFEADERRGHKFSVKTEHLYFDFSRQRATEETISLLAELAKESDLAGKLQAMFSGQKINKTENRAVLHTALRNRKNDPVMVDGLDVMPGINEVLGQIERFSGEVLSCQRTGVTGKKFKNIVSIGIGGSYLGPEYFAVALRPYAQPGMNLVFIANIDGTDFEEKTASLDPEETLVIIVSKTFTTAETMHNARTAKKWFLAGLKNNPEAIKKHFVAVSTAKEKVEAFGIDPQNMFGFWDWVGGRFSATSAVGVLPLSLYLGFENVRYILEGAHWLDNHCRNTPVEKNIPVLSALLDIWNINFLGLTTRALLPYAQGLAKLAAHTQQVEMESNGKSVDLDGNKLEYETGEIVFGEPGTNGQHSFYQLLHQGTQIVPCDFIGFITPQYQYDKDLLTKVTHHEELMTNFFAQPDALAFGKDDSNPAKVFPGNRPSSSLLLDALTPFTAGLLLAWTEHRTAVKGFIWGINSFDQEGVQLGKVLGVEHRERIIDYYNKTEYDPCGLTDSTNQLLSLFLKGKL</sequence>
<dbReference type="PROSITE" id="PS00765">
    <property type="entry name" value="P_GLUCOSE_ISOMERASE_1"/>
    <property type="match status" value="1"/>
</dbReference>
<keyword evidence="3 7" id="KW-0312">Gluconeogenesis</keyword>
<dbReference type="GO" id="GO:0006096">
    <property type="term" value="P:glycolytic process"/>
    <property type="evidence" value="ECO:0007669"/>
    <property type="project" value="UniProtKB-UniRule"/>
</dbReference>
<comment type="similarity">
    <text evidence="2 7 8">Belongs to the GPI family.</text>
</comment>